<protein>
    <recommendedName>
        <fullName evidence="1">BioF2-like acetyltransferase domain-containing protein</fullName>
    </recommendedName>
</protein>
<dbReference type="Proteomes" id="UP000198736">
    <property type="component" value="Unassembled WGS sequence"/>
</dbReference>
<dbReference type="PANTHER" id="PTHR36174">
    <property type="entry name" value="LIPID II:GLYCINE GLYCYLTRANSFERASE"/>
    <property type="match status" value="1"/>
</dbReference>
<dbReference type="RefSeq" id="WP_090893918.1">
    <property type="nucleotide sequence ID" value="NZ_CZPZ01000001.1"/>
</dbReference>
<evidence type="ECO:0000313" key="2">
    <source>
        <dbReference type="EMBL" id="CUS31766.1"/>
    </source>
</evidence>
<dbReference type="InterPro" id="IPR016181">
    <property type="entry name" value="Acyl_CoA_acyltransferase"/>
</dbReference>
<sequence length="359" mass="40493">MNDAGFGQDGAGSIGLTVSRIQHTEEQGVWDRYVCDHSEGTGYHLVAWRQVIERTFGHRTVYLMARDDRGEIRGVLPLVLLKSPLFGQFLVSVPYVNYGGVLADGEQSRSALVEAAVVAAMELGATHIELRHEAEAKLPWPCKDHKVSMRLDLPAHFDELMKAFPPKLRSQVRRGLKEGMTVQMGGLDLLDDFYAVFARNMRDLGTPVYGKYFFADILRSFPKDAKICAVWLGADTVAAGLVYGFRQTLEIPWASSDRRFAKLAPNMLLYGSLLKYACEQGYRVFDFGRSTKDSGTYRFKEQWGAKPVQLYWHYWLRDGGPLPELNPQNPKYALAIRVWQQLPVPVTTTVGPWVAKYLP</sequence>
<dbReference type="InterPro" id="IPR038740">
    <property type="entry name" value="BioF2-like_GNAT_dom"/>
</dbReference>
<dbReference type="PANTHER" id="PTHR36174:SF1">
    <property type="entry name" value="LIPID II:GLYCINE GLYCYLTRANSFERASE"/>
    <property type="match status" value="1"/>
</dbReference>
<dbReference type="Gene3D" id="3.40.630.30">
    <property type="match status" value="1"/>
</dbReference>
<dbReference type="Pfam" id="PF13480">
    <property type="entry name" value="Acetyltransf_6"/>
    <property type="match status" value="1"/>
</dbReference>
<proteinExistence type="predicted"/>
<organism evidence="2 3">
    <name type="scientific">Candidatus Nitrospira nitrificans</name>
    <dbReference type="NCBI Taxonomy" id="1742973"/>
    <lineage>
        <taxon>Bacteria</taxon>
        <taxon>Pseudomonadati</taxon>
        <taxon>Nitrospirota</taxon>
        <taxon>Nitrospiria</taxon>
        <taxon>Nitrospirales</taxon>
        <taxon>Nitrospiraceae</taxon>
        <taxon>Nitrospira</taxon>
    </lineage>
</organism>
<dbReference type="STRING" id="1742973.COMA2_10282"/>
<evidence type="ECO:0000313" key="3">
    <source>
        <dbReference type="Proteomes" id="UP000198736"/>
    </source>
</evidence>
<dbReference type="SUPFAM" id="SSF55729">
    <property type="entry name" value="Acyl-CoA N-acyltransferases (Nat)"/>
    <property type="match status" value="2"/>
</dbReference>
<evidence type="ECO:0000259" key="1">
    <source>
        <dbReference type="Pfam" id="PF13480"/>
    </source>
</evidence>
<accession>A0A0S4L7H0</accession>
<keyword evidence="3" id="KW-1185">Reference proteome</keyword>
<gene>
    <name evidence="2" type="ORF">COMA2_10282</name>
</gene>
<feature type="domain" description="BioF2-like acetyltransferase" evidence="1">
    <location>
        <begin position="168"/>
        <end position="300"/>
    </location>
</feature>
<dbReference type="InterPro" id="IPR050644">
    <property type="entry name" value="PG_Glycine_Bridge_Synth"/>
</dbReference>
<dbReference type="OrthoDB" id="9773932at2"/>
<dbReference type="NCBIfam" id="TIGR03019">
    <property type="entry name" value="pepcterm_femAB"/>
    <property type="match status" value="1"/>
</dbReference>
<dbReference type="AlphaFoldDB" id="A0A0S4L7H0"/>
<name>A0A0S4L7H0_9BACT</name>
<dbReference type="InterPro" id="IPR017469">
    <property type="entry name" value="PEP-CTERM_FemAB-rel"/>
</dbReference>
<dbReference type="EMBL" id="CZPZ01000001">
    <property type="protein sequence ID" value="CUS31766.1"/>
    <property type="molecule type" value="Genomic_DNA"/>
</dbReference>
<reference evidence="3" key="1">
    <citation type="submission" date="2015-10" db="EMBL/GenBank/DDBJ databases">
        <authorList>
            <person name="Luecker S."/>
            <person name="Luecker S."/>
        </authorList>
    </citation>
    <scope>NUCLEOTIDE SEQUENCE [LARGE SCALE GENOMIC DNA]</scope>
</reference>